<accession>A0ACB9R607</accession>
<sequence>MVSSTSHLLLPFLASLLPPSASNIDQDRAECADQLVGLATCLPYVGGDSKNPTIDCCTGLKTVIDKSRKCLCVLIKDRDDPSLGIKINLTLALGLPTACHTPVNITECVDLLHLPHNSTEAKVFESTTSISNTTAAAATTPANSTSTATPTAVPATSASSKSHGGIKLRTSWGLVAAVISLLSSTNMVL</sequence>
<protein>
    <submittedName>
        <fullName evidence="1">Uncharacterized protein</fullName>
    </submittedName>
</protein>
<dbReference type="EMBL" id="CM042883">
    <property type="protein sequence ID" value="KAI4373706.1"/>
    <property type="molecule type" value="Genomic_DNA"/>
</dbReference>
<organism evidence="1 2">
    <name type="scientific">Melastoma candidum</name>
    <dbReference type="NCBI Taxonomy" id="119954"/>
    <lineage>
        <taxon>Eukaryota</taxon>
        <taxon>Viridiplantae</taxon>
        <taxon>Streptophyta</taxon>
        <taxon>Embryophyta</taxon>
        <taxon>Tracheophyta</taxon>
        <taxon>Spermatophyta</taxon>
        <taxon>Magnoliopsida</taxon>
        <taxon>eudicotyledons</taxon>
        <taxon>Gunneridae</taxon>
        <taxon>Pentapetalae</taxon>
        <taxon>rosids</taxon>
        <taxon>malvids</taxon>
        <taxon>Myrtales</taxon>
        <taxon>Melastomataceae</taxon>
        <taxon>Melastomatoideae</taxon>
        <taxon>Melastomateae</taxon>
        <taxon>Melastoma</taxon>
    </lineage>
</organism>
<name>A0ACB9R607_9MYRT</name>
<gene>
    <name evidence="1" type="ORF">MLD38_011799</name>
</gene>
<comment type="caution">
    <text evidence="1">The sequence shown here is derived from an EMBL/GenBank/DDBJ whole genome shotgun (WGS) entry which is preliminary data.</text>
</comment>
<keyword evidence="2" id="KW-1185">Reference proteome</keyword>
<proteinExistence type="predicted"/>
<evidence type="ECO:0000313" key="2">
    <source>
        <dbReference type="Proteomes" id="UP001057402"/>
    </source>
</evidence>
<evidence type="ECO:0000313" key="1">
    <source>
        <dbReference type="EMBL" id="KAI4373706.1"/>
    </source>
</evidence>
<reference evidence="2" key="1">
    <citation type="journal article" date="2023" name="Front. Plant Sci.">
        <title>Chromosomal-level genome assembly of Melastoma candidum provides insights into trichome evolution.</title>
        <authorList>
            <person name="Zhong Y."/>
            <person name="Wu W."/>
            <person name="Sun C."/>
            <person name="Zou P."/>
            <person name="Liu Y."/>
            <person name="Dai S."/>
            <person name="Zhou R."/>
        </authorList>
    </citation>
    <scope>NUCLEOTIDE SEQUENCE [LARGE SCALE GENOMIC DNA]</scope>
</reference>
<dbReference type="Proteomes" id="UP001057402">
    <property type="component" value="Chromosome 4"/>
</dbReference>